<reference evidence="2" key="1">
    <citation type="submission" date="2021-06" db="EMBL/GenBank/DDBJ databases">
        <authorList>
            <person name="Kallberg Y."/>
            <person name="Tangrot J."/>
            <person name="Rosling A."/>
        </authorList>
    </citation>
    <scope>NUCLEOTIDE SEQUENCE</scope>
    <source>
        <strain evidence="2">IN212</strain>
    </source>
</reference>
<protein>
    <submittedName>
        <fullName evidence="2">4228_t:CDS:1</fullName>
    </submittedName>
</protein>
<feature type="compositionally biased region" description="Polar residues" evidence="1">
    <location>
        <begin position="1"/>
        <end position="25"/>
    </location>
</feature>
<dbReference type="EMBL" id="CAJVPZ010016061">
    <property type="protein sequence ID" value="CAG8670519.1"/>
    <property type="molecule type" value="Genomic_DNA"/>
</dbReference>
<feature type="non-terminal residue" evidence="2">
    <location>
        <position position="92"/>
    </location>
</feature>
<keyword evidence="3" id="KW-1185">Reference proteome</keyword>
<dbReference type="AlphaFoldDB" id="A0A9N9H9Y1"/>
<name>A0A9N9H9Y1_9GLOM</name>
<comment type="caution">
    <text evidence="2">The sequence shown here is derived from an EMBL/GenBank/DDBJ whole genome shotgun (WGS) entry which is preliminary data.</text>
</comment>
<evidence type="ECO:0000313" key="3">
    <source>
        <dbReference type="Proteomes" id="UP000789396"/>
    </source>
</evidence>
<gene>
    <name evidence="2" type="ORF">RFULGI_LOCUS9208</name>
</gene>
<organism evidence="2 3">
    <name type="scientific">Racocetra fulgida</name>
    <dbReference type="NCBI Taxonomy" id="60492"/>
    <lineage>
        <taxon>Eukaryota</taxon>
        <taxon>Fungi</taxon>
        <taxon>Fungi incertae sedis</taxon>
        <taxon>Mucoromycota</taxon>
        <taxon>Glomeromycotina</taxon>
        <taxon>Glomeromycetes</taxon>
        <taxon>Diversisporales</taxon>
        <taxon>Gigasporaceae</taxon>
        <taxon>Racocetra</taxon>
    </lineage>
</organism>
<proteinExistence type="predicted"/>
<feature type="region of interest" description="Disordered" evidence="1">
    <location>
        <begin position="1"/>
        <end position="46"/>
    </location>
</feature>
<evidence type="ECO:0000256" key="1">
    <source>
        <dbReference type="SAM" id="MobiDB-lite"/>
    </source>
</evidence>
<evidence type="ECO:0000313" key="2">
    <source>
        <dbReference type="EMBL" id="CAG8670519.1"/>
    </source>
</evidence>
<dbReference type="OrthoDB" id="2409162at2759"/>
<accession>A0A9N9H9Y1</accession>
<sequence length="92" mass="10225">MEEGNLLSSSSVQSFDESLTNQPDSPSDENENETSERLGRNGGSKKKSWVWKYFESEKVVEEKSNIEVTYSTCNVLNDSSIKCNAQLKIVGG</sequence>
<dbReference type="Proteomes" id="UP000789396">
    <property type="component" value="Unassembled WGS sequence"/>
</dbReference>